<evidence type="ECO:0000256" key="2">
    <source>
        <dbReference type="ARBA" id="ARBA00005369"/>
    </source>
</evidence>
<dbReference type="OrthoDB" id="9772751at2"/>
<dbReference type="GO" id="GO:0032259">
    <property type="term" value="P:methylation"/>
    <property type="evidence" value="ECO:0007669"/>
    <property type="project" value="UniProtKB-KW"/>
</dbReference>
<dbReference type="GO" id="GO:0004719">
    <property type="term" value="F:protein-L-isoaspartate (D-aspartate) O-methyltransferase activity"/>
    <property type="evidence" value="ECO:0007669"/>
    <property type="project" value="UniProtKB-UniRule"/>
</dbReference>
<comment type="caution">
    <text evidence="8">The sequence shown here is derived from an EMBL/GenBank/DDBJ whole genome shotgun (WGS) entry which is preliminary data.</text>
</comment>
<evidence type="ECO:0000313" key="8">
    <source>
        <dbReference type="EMBL" id="PQO31316.1"/>
    </source>
</evidence>
<comment type="similarity">
    <text evidence="2 7">Belongs to the methyltransferase superfamily. L-isoaspartyl/D-aspartyl protein methyltransferase family.</text>
</comment>
<dbReference type="EMBL" id="PUIA01000037">
    <property type="protein sequence ID" value="PQO31316.1"/>
    <property type="molecule type" value="Genomic_DNA"/>
</dbReference>
<dbReference type="NCBIfam" id="NF001453">
    <property type="entry name" value="PRK00312.1"/>
    <property type="match status" value="1"/>
</dbReference>
<evidence type="ECO:0000256" key="4">
    <source>
        <dbReference type="ARBA" id="ARBA00022603"/>
    </source>
</evidence>
<comment type="function">
    <text evidence="7">Catalyzes the methyl esterification of L-isoaspartyl residues in peptides and proteins that result from spontaneous decomposition of normal L-aspartyl and L-asparaginyl residues. It plays a role in the repair and/or degradation of damaged proteins.</text>
</comment>
<evidence type="ECO:0000313" key="9">
    <source>
        <dbReference type="Proteomes" id="UP000240009"/>
    </source>
</evidence>
<evidence type="ECO:0000256" key="6">
    <source>
        <dbReference type="ARBA" id="ARBA00022691"/>
    </source>
</evidence>
<keyword evidence="3 7" id="KW-0963">Cytoplasm</keyword>
<dbReference type="Pfam" id="PF01135">
    <property type="entry name" value="PCMT"/>
    <property type="match status" value="1"/>
</dbReference>
<comment type="subcellular location">
    <subcellularLocation>
        <location evidence="1 7">Cytoplasm</location>
    </subcellularLocation>
</comment>
<dbReference type="HAMAP" id="MF_00090">
    <property type="entry name" value="PIMT"/>
    <property type="match status" value="1"/>
</dbReference>
<dbReference type="PANTHER" id="PTHR11579">
    <property type="entry name" value="PROTEIN-L-ISOASPARTATE O-METHYLTRANSFERASE"/>
    <property type="match status" value="1"/>
</dbReference>
<name>A0A2S8FGN3_9BACT</name>
<evidence type="ECO:0000256" key="1">
    <source>
        <dbReference type="ARBA" id="ARBA00004496"/>
    </source>
</evidence>
<dbReference type="GO" id="GO:0005737">
    <property type="term" value="C:cytoplasm"/>
    <property type="evidence" value="ECO:0007669"/>
    <property type="project" value="UniProtKB-SubCell"/>
</dbReference>
<evidence type="ECO:0000256" key="5">
    <source>
        <dbReference type="ARBA" id="ARBA00022679"/>
    </source>
</evidence>
<accession>A0A2S8FGN3</accession>
<dbReference type="NCBIfam" id="TIGR00080">
    <property type="entry name" value="pimt"/>
    <property type="match status" value="1"/>
</dbReference>
<keyword evidence="5 7" id="KW-0808">Transferase</keyword>
<dbReference type="GO" id="GO:0030091">
    <property type="term" value="P:protein repair"/>
    <property type="evidence" value="ECO:0007669"/>
    <property type="project" value="UniProtKB-UniRule"/>
</dbReference>
<evidence type="ECO:0000256" key="3">
    <source>
        <dbReference type="ARBA" id="ARBA00022490"/>
    </source>
</evidence>
<reference evidence="8 9" key="1">
    <citation type="submission" date="2018-02" db="EMBL/GenBank/DDBJ databases">
        <title>Comparative genomes isolates from brazilian mangrove.</title>
        <authorList>
            <person name="Araujo J.E."/>
            <person name="Taketani R.G."/>
            <person name="Silva M.C.P."/>
            <person name="Loureco M.V."/>
            <person name="Andreote F.D."/>
        </authorList>
    </citation>
    <scope>NUCLEOTIDE SEQUENCE [LARGE SCALE GENOMIC DNA]</scope>
    <source>
        <strain evidence="8 9">HEX-2 MGV</strain>
    </source>
</reference>
<protein>
    <recommendedName>
        <fullName evidence="7">Protein-L-isoaspartate O-methyltransferase</fullName>
        <ecNumber evidence="7">2.1.1.77</ecNumber>
    </recommendedName>
    <alternativeName>
        <fullName evidence="7">L-isoaspartyl protein carboxyl methyltransferase</fullName>
    </alternativeName>
    <alternativeName>
        <fullName evidence="7">Protein L-isoaspartyl methyltransferase</fullName>
    </alternativeName>
    <alternativeName>
        <fullName evidence="7">Protein-beta-aspartate methyltransferase</fullName>
        <shortName evidence="7">PIMT</shortName>
    </alternativeName>
</protein>
<dbReference type="Proteomes" id="UP000240009">
    <property type="component" value="Unassembled WGS sequence"/>
</dbReference>
<dbReference type="EC" id="2.1.1.77" evidence="7"/>
<dbReference type="AlphaFoldDB" id="A0A2S8FGN3"/>
<keyword evidence="4 7" id="KW-0489">Methyltransferase</keyword>
<dbReference type="InterPro" id="IPR000682">
    <property type="entry name" value="PCMT"/>
</dbReference>
<comment type="catalytic activity">
    <reaction evidence="7">
        <text>[protein]-L-isoaspartate + S-adenosyl-L-methionine = [protein]-L-isoaspartate alpha-methyl ester + S-adenosyl-L-homocysteine</text>
        <dbReference type="Rhea" id="RHEA:12705"/>
        <dbReference type="Rhea" id="RHEA-COMP:12143"/>
        <dbReference type="Rhea" id="RHEA-COMP:12144"/>
        <dbReference type="ChEBI" id="CHEBI:57856"/>
        <dbReference type="ChEBI" id="CHEBI:59789"/>
        <dbReference type="ChEBI" id="CHEBI:90596"/>
        <dbReference type="ChEBI" id="CHEBI:90598"/>
        <dbReference type="EC" id="2.1.1.77"/>
    </reaction>
</comment>
<gene>
    <name evidence="7" type="primary">pcm</name>
    <name evidence="8" type="ORF">C5Y96_13320</name>
</gene>
<organism evidence="8 9">
    <name type="scientific">Blastopirellula marina</name>
    <dbReference type="NCBI Taxonomy" id="124"/>
    <lineage>
        <taxon>Bacteria</taxon>
        <taxon>Pseudomonadati</taxon>
        <taxon>Planctomycetota</taxon>
        <taxon>Planctomycetia</taxon>
        <taxon>Pirellulales</taxon>
        <taxon>Pirellulaceae</taxon>
        <taxon>Blastopirellula</taxon>
    </lineage>
</organism>
<dbReference type="SUPFAM" id="SSF53335">
    <property type="entry name" value="S-adenosyl-L-methionine-dependent methyltransferases"/>
    <property type="match status" value="1"/>
</dbReference>
<dbReference type="PANTHER" id="PTHR11579:SF0">
    <property type="entry name" value="PROTEIN-L-ISOASPARTATE(D-ASPARTATE) O-METHYLTRANSFERASE"/>
    <property type="match status" value="1"/>
</dbReference>
<dbReference type="CDD" id="cd02440">
    <property type="entry name" value="AdoMet_MTases"/>
    <property type="match status" value="1"/>
</dbReference>
<dbReference type="RefSeq" id="WP_105354054.1">
    <property type="nucleotide sequence ID" value="NZ_PUIA01000037.1"/>
</dbReference>
<proteinExistence type="inferred from homology"/>
<feature type="active site" evidence="7">
    <location>
        <position position="60"/>
    </location>
</feature>
<dbReference type="InterPro" id="IPR029063">
    <property type="entry name" value="SAM-dependent_MTases_sf"/>
</dbReference>
<keyword evidence="6 7" id="KW-0949">S-adenosyl-L-methionine</keyword>
<sequence length="211" mass="23149">MKLDQQRDEMLSLLRQRGITNQAVLQAMHDVPREEFVLASFRDDAYADSALPLTHKQTISQPLIVALMAQVLELQPSDRVLEVGTGSGYAAAVLGQLAKEVYTVERIGDLAITAAETIRRLGIRNVHVRFGDGLKGWPEEGSYDAIAVAAGGDRVPSALFEQLAVGGRLVMPLGPVQDSQKLIRIRKVGEDRYKEDDFGGVRFVPLLPETD</sequence>
<evidence type="ECO:0000256" key="7">
    <source>
        <dbReference type="HAMAP-Rule" id="MF_00090"/>
    </source>
</evidence>
<dbReference type="Gene3D" id="3.40.50.150">
    <property type="entry name" value="Vaccinia Virus protein VP39"/>
    <property type="match status" value="1"/>
</dbReference>
<dbReference type="FunFam" id="3.40.50.150:FF:000010">
    <property type="entry name" value="Protein-L-isoaspartate O-methyltransferase"/>
    <property type="match status" value="1"/>
</dbReference>